<evidence type="ECO:0000313" key="2">
    <source>
        <dbReference type="Proteomes" id="UP000692954"/>
    </source>
</evidence>
<sequence length="74" mass="9246">MKLSILTIIQQMQNQVCQNKFDQKQLMQIRILSFIYYAKERQNIQKQKKIFSFKKKKQKRLLNTFIRFYQTKLR</sequence>
<protein>
    <submittedName>
        <fullName evidence="1">Uncharacterized protein</fullName>
    </submittedName>
</protein>
<proteinExistence type="predicted"/>
<gene>
    <name evidence="1" type="ORF">PSON_ATCC_30995.1.T0800100</name>
</gene>
<evidence type="ECO:0000313" key="1">
    <source>
        <dbReference type="EMBL" id="CAD8103449.1"/>
    </source>
</evidence>
<accession>A0A8S1PKF3</accession>
<comment type="caution">
    <text evidence="1">The sequence shown here is derived from an EMBL/GenBank/DDBJ whole genome shotgun (WGS) entry which is preliminary data.</text>
</comment>
<dbReference type="AlphaFoldDB" id="A0A8S1PKF3"/>
<dbReference type="Proteomes" id="UP000692954">
    <property type="component" value="Unassembled WGS sequence"/>
</dbReference>
<organism evidence="1 2">
    <name type="scientific">Paramecium sonneborni</name>
    <dbReference type="NCBI Taxonomy" id="65129"/>
    <lineage>
        <taxon>Eukaryota</taxon>
        <taxon>Sar</taxon>
        <taxon>Alveolata</taxon>
        <taxon>Ciliophora</taxon>
        <taxon>Intramacronucleata</taxon>
        <taxon>Oligohymenophorea</taxon>
        <taxon>Peniculida</taxon>
        <taxon>Parameciidae</taxon>
        <taxon>Paramecium</taxon>
    </lineage>
</organism>
<name>A0A8S1PKF3_9CILI</name>
<reference evidence="1" key="1">
    <citation type="submission" date="2021-01" db="EMBL/GenBank/DDBJ databases">
        <authorList>
            <consortium name="Genoscope - CEA"/>
            <person name="William W."/>
        </authorList>
    </citation>
    <scope>NUCLEOTIDE SEQUENCE</scope>
</reference>
<dbReference type="EMBL" id="CAJJDN010000080">
    <property type="protein sequence ID" value="CAD8103449.1"/>
    <property type="molecule type" value="Genomic_DNA"/>
</dbReference>
<keyword evidence="2" id="KW-1185">Reference proteome</keyword>